<dbReference type="CDD" id="cd04183">
    <property type="entry name" value="GT2_BcE_like"/>
    <property type="match status" value="1"/>
</dbReference>
<evidence type="ECO:0000259" key="5">
    <source>
        <dbReference type="Pfam" id="PF00483"/>
    </source>
</evidence>
<dbReference type="PANTHER" id="PTHR46193:SF9">
    <property type="entry name" value="HALOACID DEHALOGENASE-LIKE HYDROLASE DOMAIN-CONTAINING PROTEIN SGPP"/>
    <property type="match status" value="1"/>
</dbReference>
<name>A0A0W0TQY1_LEGER</name>
<dbReference type="Pfam" id="PF00483">
    <property type="entry name" value="NTP_transferase"/>
    <property type="match status" value="1"/>
</dbReference>
<dbReference type="STRING" id="448.Lery_1690"/>
<dbReference type="Gene3D" id="3.40.50.1000">
    <property type="entry name" value="HAD superfamily/HAD-like"/>
    <property type="match status" value="1"/>
</dbReference>
<dbReference type="Gene3D" id="3.90.550.10">
    <property type="entry name" value="Spore Coat Polysaccharide Biosynthesis Protein SpsA, Chain A"/>
    <property type="match status" value="1"/>
</dbReference>
<gene>
    <name evidence="6" type="ORF">Lery_1690</name>
</gene>
<dbReference type="NCBIfam" id="TIGR01509">
    <property type="entry name" value="HAD-SF-IA-v3"/>
    <property type="match status" value="1"/>
</dbReference>
<keyword evidence="3" id="KW-0479">Metal-binding</keyword>
<sequence length="474" mass="53364">MNIKLVIFDLDGVLVDSREHHFVALNRALAEVDERYVISKKDHLQLFDGLSTQRKLELLSAERGLDVNLHESIWQKKQALTFQVIDDMLEPDPQITALFQRLKADGLKIYVCSNSIRETIKLVLLKMGLMQYVDYFISNQDVLSAKPHPEMYWLAMMKEKVLPKETLIVEDSYVGRTAALSSGANLCAVKSPAEVSISKIYQDMQRRVQSAKWHDDSLNVVIPMSGAGSRFVNAGFTFPKPLISIGDKPMIQLAVENLNVQANFIFIVRRDHYEAYHLESLLKIIAPGCKIIITEGITEGACCSTLLAADHIDNDAPLLIANSDQYVEWESGAFFHAMNAPHVDGGILTFESTHPKWSYIRVDELGNVTQLREKEVISNQATVGIYYWTRGKDYVRHARQMIAKNIRVNQEFYVAPVYNEGIAQGMKFKAYAVDAMWGLGTPEDLQHFLIHHPGIGKDSRFVPSLPASTAAMPV</sequence>
<dbReference type="PATRIC" id="fig|448.7.peg.1763"/>
<dbReference type="SFLD" id="SFLDG01129">
    <property type="entry name" value="C1.5:_HAD__Beta-PGM__Phosphata"/>
    <property type="match status" value="1"/>
</dbReference>
<organism evidence="6 7">
    <name type="scientific">Legionella erythra</name>
    <dbReference type="NCBI Taxonomy" id="448"/>
    <lineage>
        <taxon>Bacteria</taxon>
        <taxon>Pseudomonadati</taxon>
        <taxon>Pseudomonadota</taxon>
        <taxon>Gammaproteobacteria</taxon>
        <taxon>Legionellales</taxon>
        <taxon>Legionellaceae</taxon>
        <taxon>Legionella</taxon>
    </lineage>
</organism>
<dbReference type="InterPro" id="IPR023214">
    <property type="entry name" value="HAD_sf"/>
</dbReference>
<comment type="caution">
    <text evidence="6">The sequence shown here is derived from an EMBL/GenBank/DDBJ whole genome shotgun (WGS) entry which is preliminary data.</text>
</comment>
<accession>A0A0W0TQY1</accession>
<dbReference type="GO" id="GO:0016787">
    <property type="term" value="F:hydrolase activity"/>
    <property type="evidence" value="ECO:0007669"/>
    <property type="project" value="UniProtKB-KW"/>
</dbReference>
<dbReference type="InterPro" id="IPR006439">
    <property type="entry name" value="HAD-SF_hydro_IA"/>
</dbReference>
<comment type="similarity">
    <text evidence="2">Belongs to the HAD-like hydrolase superfamily. CbbY/CbbZ/Gph/YieH family.</text>
</comment>
<feature type="domain" description="Nucleotidyl transferase" evidence="5">
    <location>
        <begin position="222"/>
        <end position="391"/>
    </location>
</feature>
<evidence type="ECO:0000256" key="3">
    <source>
        <dbReference type="ARBA" id="ARBA00022723"/>
    </source>
</evidence>
<dbReference type="CDD" id="cd07505">
    <property type="entry name" value="HAD_BPGM-like"/>
    <property type="match status" value="1"/>
</dbReference>
<keyword evidence="4" id="KW-0460">Magnesium</keyword>
<dbReference type="GO" id="GO:0046872">
    <property type="term" value="F:metal ion binding"/>
    <property type="evidence" value="ECO:0007669"/>
    <property type="project" value="UniProtKB-KW"/>
</dbReference>
<dbReference type="OrthoDB" id="9788272at2"/>
<dbReference type="InterPro" id="IPR036412">
    <property type="entry name" value="HAD-like_sf"/>
</dbReference>
<keyword evidence="6" id="KW-0378">Hydrolase</keyword>
<reference evidence="6 7" key="1">
    <citation type="submission" date="2015-11" db="EMBL/GenBank/DDBJ databases">
        <title>Genomic analysis of 38 Legionella species identifies large and diverse effector repertoires.</title>
        <authorList>
            <person name="Burstein D."/>
            <person name="Amaro F."/>
            <person name="Zusman T."/>
            <person name="Lifshitz Z."/>
            <person name="Cohen O."/>
            <person name="Gilbert J.A."/>
            <person name="Pupko T."/>
            <person name="Shuman H.A."/>
            <person name="Segal G."/>
        </authorList>
    </citation>
    <scope>NUCLEOTIDE SEQUENCE [LARGE SCALE GENOMIC DNA]</scope>
    <source>
        <strain evidence="6 7">SE-32A-C8</strain>
    </source>
</reference>
<evidence type="ECO:0000313" key="6">
    <source>
        <dbReference type="EMBL" id="KTC97851.1"/>
    </source>
</evidence>
<dbReference type="InterPro" id="IPR029044">
    <property type="entry name" value="Nucleotide-diphossugar_trans"/>
</dbReference>
<keyword evidence="7" id="KW-1185">Reference proteome</keyword>
<dbReference type="AlphaFoldDB" id="A0A0W0TQY1"/>
<evidence type="ECO:0000313" key="7">
    <source>
        <dbReference type="Proteomes" id="UP000054773"/>
    </source>
</evidence>
<dbReference type="PANTHER" id="PTHR46193">
    <property type="entry name" value="6-PHOSPHOGLUCONATE PHOSPHATASE"/>
    <property type="match status" value="1"/>
</dbReference>
<dbReference type="SFLD" id="SFLDS00003">
    <property type="entry name" value="Haloacid_Dehalogenase"/>
    <property type="match status" value="1"/>
</dbReference>
<dbReference type="InterPro" id="IPR005835">
    <property type="entry name" value="NTP_transferase_dom"/>
</dbReference>
<evidence type="ECO:0000256" key="2">
    <source>
        <dbReference type="ARBA" id="ARBA00006171"/>
    </source>
</evidence>
<dbReference type="Gene3D" id="1.10.150.240">
    <property type="entry name" value="Putative phosphatase, domain 2"/>
    <property type="match status" value="1"/>
</dbReference>
<protein>
    <submittedName>
        <fullName evidence="6">HAD-superfamily hydrolase</fullName>
    </submittedName>
</protein>
<dbReference type="Pfam" id="PF13419">
    <property type="entry name" value="HAD_2"/>
    <property type="match status" value="1"/>
</dbReference>
<dbReference type="InterPro" id="IPR041492">
    <property type="entry name" value="HAD_2"/>
</dbReference>
<dbReference type="Proteomes" id="UP000054773">
    <property type="component" value="Unassembled WGS sequence"/>
</dbReference>
<proteinExistence type="inferred from homology"/>
<dbReference type="RefSeq" id="WP_065230272.1">
    <property type="nucleotide sequence ID" value="NZ_CAAAHY010000034.1"/>
</dbReference>
<comment type="cofactor">
    <cofactor evidence="1">
        <name>Mg(2+)</name>
        <dbReference type="ChEBI" id="CHEBI:18420"/>
    </cofactor>
</comment>
<dbReference type="SUPFAM" id="SSF53448">
    <property type="entry name" value="Nucleotide-diphospho-sugar transferases"/>
    <property type="match status" value="1"/>
</dbReference>
<dbReference type="EMBL" id="LNYA01000024">
    <property type="protein sequence ID" value="KTC97851.1"/>
    <property type="molecule type" value="Genomic_DNA"/>
</dbReference>
<dbReference type="InterPro" id="IPR023198">
    <property type="entry name" value="PGP-like_dom2"/>
</dbReference>
<evidence type="ECO:0000256" key="4">
    <source>
        <dbReference type="ARBA" id="ARBA00022842"/>
    </source>
</evidence>
<evidence type="ECO:0000256" key="1">
    <source>
        <dbReference type="ARBA" id="ARBA00001946"/>
    </source>
</evidence>
<dbReference type="SUPFAM" id="SSF56784">
    <property type="entry name" value="HAD-like"/>
    <property type="match status" value="1"/>
</dbReference>
<dbReference type="InterPro" id="IPR051600">
    <property type="entry name" value="Beta-PGM-like"/>
</dbReference>
<dbReference type="PRINTS" id="PR00413">
    <property type="entry name" value="HADHALOGNASE"/>
</dbReference>